<dbReference type="GO" id="GO:0030170">
    <property type="term" value="F:pyridoxal phosphate binding"/>
    <property type="evidence" value="ECO:0007669"/>
    <property type="project" value="InterPro"/>
</dbReference>
<name>A0A8H3IDE0_9LECA</name>
<reference evidence="8" key="1">
    <citation type="submission" date="2021-03" db="EMBL/GenBank/DDBJ databases">
        <authorList>
            <person name="Tagirdzhanova G."/>
        </authorList>
    </citation>
    <scope>NUCLEOTIDE SEQUENCE</scope>
</reference>
<keyword evidence="3" id="KW-0210">Decarboxylase</keyword>
<dbReference type="InterPro" id="IPR015421">
    <property type="entry name" value="PyrdxlP-dep_Trfase_major"/>
</dbReference>
<dbReference type="PROSITE" id="PS00392">
    <property type="entry name" value="DDC_GAD_HDC_YDC"/>
    <property type="match status" value="1"/>
</dbReference>
<comment type="caution">
    <text evidence="8">The sequence shown here is derived from an EMBL/GenBank/DDBJ whole genome shotgun (WGS) entry which is preliminary data.</text>
</comment>
<evidence type="ECO:0000256" key="4">
    <source>
        <dbReference type="ARBA" id="ARBA00022898"/>
    </source>
</evidence>
<dbReference type="InterPro" id="IPR010977">
    <property type="entry name" value="Aromatic_deC"/>
</dbReference>
<dbReference type="InterPro" id="IPR002129">
    <property type="entry name" value="PyrdxlP-dep_de-COase"/>
</dbReference>
<dbReference type="GO" id="GO:0006520">
    <property type="term" value="P:amino acid metabolic process"/>
    <property type="evidence" value="ECO:0007669"/>
    <property type="project" value="InterPro"/>
</dbReference>
<dbReference type="InterPro" id="IPR015422">
    <property type="entry name" value="PyrdxlP-dep_Trfase_small"/>
</dbReference>
<dbReference type="Proteomes" id="UP000664521">
    <property type="component" value="Unassembled WGS sequence"/>
</dbReference>
<dbReference type="PANTHER" id="PTHR11999:SF70">
    <property type="entry name" value="MIP05841P"/>
    <property type="match status" value="1"/>
</dbReference>
<evidence type="ECO:0008006" key="10">
    <source>
        <dbReference type="Google" id="ProtNLM"/>
    </source>
</evidence>
<dbReference type="GO" id="GO:0016831">
    <property type="term" value="F:carboxy-lyase activity"/>
    <property type="evidence" value="ECO:0007669"/>
    <property type="project" value="UniProtKB-KW"/>
</dbReference>
<dbReference type="GO" id="GO:0005737">
    <property type="term" value="C:cytoplasm"/>
    <property type="evidence" value="ECO:0007669"/>
    <property type="project" value="TreeGrafter"/>
</dbReference>
<dbReference type="PRINTS" id="PR00800">
    <property type="entry name" value="YHDCRBOXLASE"/>
</dbReference>
<sequence length="535" mass="59994">MDSSEFRKAAHSAIDEIIDYHDTIHGRKVVSTVSPGYLRKLLPSGPPEEGEKWNDIQKDIESKIMPGLTHWQSPDFMAFFPSNASYPSILGELYSAAFTAPAFNWLCSPAVTELETVILDWLSRLFNLPPCFYSDGEGGGVIQGSASEAIVTVMVAARERYFKRACEDLDGEAREAKISSLRSRLVALGSDQSHSSTQKAALILGVRYKAIPTTMEDNLSISGEHLIQTLGECEREGLEPFYLTVTLGTTSTCAVDYFQEIQQVLRRDLQPAPEIWIHVDAAYAGAALVCEEYHHLTKSFDAFDSFEMNMHKWLLVNFDAGCLWVKNRNDLTSALSITPSYLRNDFSDSGLVTDYRDWQIPLGRRFRSLKIWFVLRSYGVSGLKSYIRNHIRLGMVFHDMVLSQPDLFEILAPPAFALTVFTVKPATEQETEIPFENGVSHLGAEERKVATGIILEYENRQLQRANAITKRVYEAINAAGEIFLTGCVVKGVYAIRVVSGNENTDEQYLRKAFDILVRTTLEMQSKTEVTYTNGV</sequence>
<evidence type="ECO:0000313" key="8">
    <source>
        <dbReference type="EMBL" id="CAF9923902.1"/>
    </source>
</evidence>
<keyword evidence="5 7" id="KW-0456">Lyase</keyword>
<dbReference type="AlphaFoldDB" id="A0A8H3IDE0"/>
<dbReference type="Pfam" id="PF00282">
    <property type="entry name" value="Pyridoxal_deC"/>
    <property type="match status" value="1"/>
</dbReference>
<dbReference type="InterPro" id="IPR021115">
    <property type="entry name" value="Pyridoxal-P_BS"/>
</dbReference>
<dbReference type="EMBL" id="CAJPDS010000034">
    <property type="protein sequence ID" value="CAF9923902.1"/>
    <property type="molecule type" value="Genomic_DNA"/>
</dbReference>
<feature type="modified residue" description="N6-(pyridoxal phosphate)lysine" evidence="6">
    <location>
        <position position="312"/>
    </location>
</feature>
<keyword evidence="4 6" id="KW-0663">Pyridoxal phosphate</keyword>
<evidence type="ECO:0000256" key="3">
    <source>
        <dbReference type="ARBA" id="ARBA00022793"/>
    </source>
</evidence>
<comment type="cofactor">
    <cofactor evidence="1 6 7">
        <name>pyridoxal 5'-phosphate</name>
        <dbReference type="ChEBI" id="CHEBI:597326"/>
    </cofactor>
</comment>
<gene>
    <name evidence="8" type="ORF">HETSPECPRED_005454</name>
</gene>
<dbReference type="SUPFAM" id="SSF53383">
    <property type="entry name" value="PLP-dependent transferases"/>
    <property type="match status" value="1"/>
</dbReference>
<dbReference type="OrthoDB" id="639767at2759"/>
<organism evidence="8 9">
    <name type="scientific">Heterodermia speciosa</name>
    <dbReference type="NCBI Taxonomy" id="116794"/>
    <lineage>
        <taxon>Eukaryota</taxon>
        <taxon>Fungi</taxon>
        <taxon>Dikarya</taxon>
        <taxon>Ascomycota</taxon>
        <taxon>Pezizomycotina</taxon>
        <taxon>Lecanoromycetes</taxon>
        <taxon>OSLEUM clade</taxon>
        <taxon>Lecanoromycetidae</taxon>
        <taxon>Caliciales</taxon>
        <taxon>Physciaceae</taxon>
        <taxon>Heterodermia</taxon>
    </lineage>
</organism>
<protein>
    <recommendedName>
        <fullName evidence="10">Aromatic-L-amino-acid decarboxylase</fullName>
    </recommendedName>
</protein>
<dbReference type="Gene3D" id="3.90.1150.10">
    <property type="entry name" value="Aspartate Aminotransferase, domain 1"/>
    <property type="match status" value="1"/>
</dbReference>
<dbReference type="GO" id="GO:0019752">
    <property type="term" value="P:carboxylic acid metabolic process"/>
    <property type="evidence" value="ECO:0007669"/>
    <property type="project" value="InterPro"/>
</dbReference>
<accession>A0A8H3IDE0</accession>
<evidence type="ECO:0000256" key="1">
    <source>
        <dbReference type="ARBA" id="ARBA00001933"/>
    </source>
</evidence>
<evidence type="ECO:0000256" key="7">
    <source>
        <dbReference type="RuleBase" id="RU000382"/>
    </source>
</evidence>
<evidence type="ECO:0000256" key="5">
    <source>
        <dbReference type="ARBA" id="ARBA00023239"/>
    </source>
</evidence>
<dbReference type="Gene3D" id="3.40.640.10">
    <property type="entry name" value="Type I PLP-dependent aspartate aminotransferase-like (Major domain)"/>
    <property type="match status" value="1"/>
</dbReference>
<evidence type="ECO:0000256" key="2">
    <source>
        <dbReference type="ARBA" id="ARBA00009533"/>
    </source>
</evidence>
<dbReference type="InterPro" id="IPR015424">
    <property type="entry name" value="PyrdxlP-dep_Trfase"/>
</dbReference>
<proteinExistence type="inferred from homology"/>
<evidence type="ECO:0000256" key="6">
    <source>
        <dbReference type="PIRSR" id="PIRSR602129-50"/>
    </source>
</evidence>
<keyword evidence="9" id="KW-1185">Reference proteome</keyword>
<dbReference type="PANTHER" id="PTHR11999">
    <property type="entry name" value="GROUP II PYRIDOXAL-5-PHOSPHATE DECARBOXYLASE"/>
    <property type="match status" value="1"/>
</dbReference>
<evidence type="ECO:0000313" key="9">
    <source>
        <dbReference type="Proteomes" id="UP000664521"/>
    </source>
</evidence>
<comment type="similarity">
    <text evidence="2 7">Belongs to the group II decarboxylase family.</text>
</comment>
<dbReference type="Gene3D" id="1.20.1340.10">
    <property type="entry name" value="dopa decarboxylase, N-terminal domain"/>
    <property type="match status" value="1"/>
</dbReference>